<keyword evidence="1" id="KW-0812">Transmembrane</keyword>
<dbReference type="AlphaFoldDB" id="A0A2G5TZ28"/>
<evidence type="ECO:0000256" key="1">
    <source>
        <dbReference type="SAM" id="Phobius"/>
    </source>
</evidence>
<dbReference type="PANTHER" id="PTHR31720">
    <property type="entry name" value="SERPENTINE RECEPTOR, CLASS Z-RELATED"/>
    <property type="match status" value="1"/>
</dbReference>
<dbReference type="EMBL" id="PDUG01000004">
    <property type="protein sequence ID" value="PIC32552.1"/>
    <property type="molecule type" value="Genomic_DNA"/>
</dbReference>
<evidence type="ECO:0008006" key="4">
    <source>
        <dbReference type="Google" id="ProtNLM"/>
    </source>
</evidence>
<proteinExistence type="predicted"/>
<feature type="transmembrane region" description="Helical" evidence="1">
    <location>
        <begin position="17"/>
        <end position="37"/>
    </location>
</feature>
<organism evidence="2 3">
    <name type="scientific">Caenorhabditis nigoni</name>
    <dbReference type="NCBI Taxonomy" id="1611254"/>
    <lineage>
        <taxon>Eukaryota</taxon>
        <taxon>Metazoa</taxon>
        <taxon>Ecdysozoa</taxon>
        <taxon>Nematoda</taxon>
        <taxon>Chromadorea</taxon>
        <taxon>Rhabditida</taxon>
        <taxon>Rhabditina</taxon>
        <taxon>Rhabditomorpha</taxon>
        <taxon>Rhabditoidea</taxon>
        <taxon>Rhabditidae</taxon>
        <taxon>Peloderinae</taxon>
        <taxon>Caenorhabditis</taxon>
    </lineage>
</organism>
<keyword evidence="1" id="KW-1133">Transmembrane helix</keyword>
<comment type="caution">
    <text evidence="2">The sequence shown here is derived from an EMBL/GenBank/DDBJ whole genome shotgun (WGS) entry which is preliminary data.</text>
</comment>
<feature type="transmembrane region" description="Helical" evidence="1">
    <location>
        <begin position="49"/>
        <end position="73"/>
    </location>
</feature>
<accession>A0A2G5TZ28</accession>
<keyword evidence="1" id="KW-0472">Membrane</keyword>
<dbReference type="PANTHER" id="PTHR31720:SF17">
    <property type="entry name" value="SERPENTINE RECEPTOR, CLASS Z"/>
    <property type="match status" value="1"/>
</dbReference>
<dbReference type="Pfam" id="PF10325">
    <property type="entry name" value="7TM_GPCR_Srz"/>
    <property type="match status" value="1"/>
</dbReference>
<reference evidence="3" key="1">
    <citation type="submission" date="2017-10" db="EMBL/GenBank/DDBJ databases">
        <title>Rapid genome shrinkage in a self-fertile nematode reveals novel sperm competition proteins.</title>
        <authorList>
            <person name="Yin D."/>
            <person name="Schwarz E.M."/>
            <person name="Thomas C.G."/>
            <person name="Felde R.L."/>
            <person name="Korf I.F."/>
            <person name="Cutter A.D."/>
            <person name="Schartner C.M."/>
            <person name="Ralston E.J."/>
            <person name="Meyer B.J."/>
            <person name="Haag E.S."/>
        </authorList>
    </citation>
    <scope>NUCLEOTIDE SEQUENCE [LARGE SCALE GENOMIC DNA]</scope>
    <source>
        <strain evidence="3">JU1422</strain>
    </source>
</reference>
<gene>
    <name evidence="2" type="primary">Cnig_chr_IV.g12838</name>
    <name evidence="2" type="ORF">B9Z55_012838</name>
</gene>
<dbReference type="Proteomes" id="UP000230233">
    <property type="component" value="Chromosome IV"/>
</dbReference>
<feature type="transmembrane region" description="Helical" evidence="1">
    <location>
        <begin position="99"/>
        <end position="119"/>
    </location>
</feature>
<evidence type="ECO:0000313" key="2">
    <source>
        <dbReference type="EMBL" id="PIC32552.1"/>
    </source>
</evidence>
<dbReference type="InterPro" id="IPR018817">
    <property type="entry name" value="7TM_GPCR_serpentine_rcpt_Srz"/>
</dbReference>
<protein>
    <recommendedName>
        <fullName evidence="4">Serpentine receptor class gamma</fullName>
    </recommendedName>
</protein>
<keyword evidence="3" id="KW-1185">Reference proteome</keyword>
<evidence type="ECO:0000313" key="3">
    <source>
        <dbReference type="Proteomes" id="UP000230233"/>
    </source>
</evidence>
<sequence>MSLYPITNEFFEMIKKIYFLLFLLIVDVVVMIGSDAIDMKLIGTITRTCTIPIFVCLHIATQIIQLLISLVAIRKFLMHFFPSLIPKILKAQTILINKIWIFYILLFINDLVGLIHHIISFGDSKFS</sequence>
<name>A0A2G5TZ28_9PELO</name>